<name>A0ABR2S296_9ROSI</name>
<gene>
    <name evidence="1" type="ORF">V6N11_053919</name>
</gene>
<organism evidence="1 2">
    <name type="scientific">Hibiscus sabdariffa</name>
    <name type="common">roselle</name>
    <dbReference type="NCBI Taxonomy" id="183260"/>
    <lineage>
        <taxon>Eukaryota</taxon>
        <taxon>Viridiplantae</taxon>
        <taxon>Streptophyta</taxon>
        <taxon>Embryophyta</taxon>
        <taxon>Tracheophyta</taxon>
        <taxon>Spermatophyta</taxon>
        <taxon>Magnoliopsida</taxon>
        <taxon>eudicotyledons</taxon>
        <taxon>Gunneridae</taxon>
        <taxon>Pentapetalae</taxon>
        <taxon>rosids</taxon>
        <taxon>malvids</taxon>
        <taxon>Malvales</taxon>
        <taxon>Malvaceae</taxon>
        <taxon>Malvoideae</taxon>
        <taxon>Hibiscus</taxon>
    </lineage>
</organism>
<dbReference type="EMBL" id="JBBPBN010000017">
    <property type="protein sequence ID" value="KAK9019395.1"/>
    <property type="molecule type" value="Genomic_DNA"/>
</dbReference>
<keyword evidence="2" id="KW-1185">Reference proteome</keyword>
<dbReference type="Proteomes" id="UP001396334">
    <property type="component" value="Unassembled WGS sequence"/>
</dbReference>
<sequence length="141" mass="15694">MSKWFAPHQTCLRSPLPWPKLLFEVSACGEAVALDCRRHKSLLPPNPPGDLSRPVETSRGCQVSLADVSRAQTTLALPPLLPLSYQPPRVGILSKWFAPHQTRLRLPLPWPKLLFEVSACGEAVALDCRRHKSLLPPNPPR</sequence>
<proteinExistence type="predicted"/>
<comment type="caution">
    <text evidence="1">The sequence shown here is derived from an EMBL/GenBank/DDBJ whole genome shotgun (WGS) entry which is preliminary data.</text>
</comment>
<accession>A0ABR2S296</accession>
<protein>
    <submittedName>
        <fullName evidence="1">Uncharacterized protein</fullName>
    </submittedName>
</protein>
<evidence type="ECO:0000313" key="1">
    <source>
        <dbReference type="EMBL" id="KAK9019395.1"/>
    </source>
</evidence>
<reference evidence="1 2" key="1">
    <citation type="journal article" date="2024" name="G3 (Bethesda)">
        <title>Genome assembly of Hibiscus sabdariffa L. provides insights into metabolisms of medicinal natural products.</title>
        <authorList>
            <person name="Kim T."/>
        </authorList>
    </citation>
    <scope>NUCLEOTIDE SEQUENCE [LARGE SCALE GENOMIC DNA]</scope>
    <source>
        <strain evidence="1">TK-2024</strain>
        <tissue evidence="1">Old leaves</tissue>
    </source>
</reference>
<evidence type="ECO:0000313" key="2">
    <source>
        <dbReference type="Proteomes" id="UP001396334"/>
    </source>
</evidence>